<protein>
    <submittedName>
        <fullName evidence="3">Type 1 glutamine amidotransferase domain-containing protein</fullName>
    </submittedName>
</protein>
<proteinExistence type="inferred from homology"/>
<dbReference type="NCBIfam" id="TIGR01382">
    <property type="entry name" value="PfpI"/>
    <property type="match status" value="1"/>
</dbReference>
<accession>A0AB39UDA4</accession>
<dbReference type="PANTHER" id="PTHR42733">
    <property type="entry name" value="DJ-1 PROTEIN"/>
    <property type="match status" value="1"/>
</dbReference>
<evidence type="ECO:0000256" key="1">
    <source>
        <dbReference type="ARBA" id="ARBA00008542"/>
    </source>
</evidence>
<dbReference type="RefSeq" id="WP_369342468.1">
    <property type="nucleotide sequence ID" value="NZ_CP129675.1"/>
</dbReference>
<dbReference type="Pfam" id="PF01965">
    <property type="entry name" value="DJ-1_PfpI"/>
    <property type="match status" value="1"/>
</dbReference>
<dbReference type="KEGG" id="bfk:QN062_04910"/>
<comment type="similarity">
    <text evidence="1">Belongs to the peptidase C56 family.</text>
</comment>
<dbReference type="EMBL" id="CP129675">
    <property type="protein sequence ID" value="XDS46856.1"/>
    <property type="molecule type" value="Genomic_DNA"/>
</dbReference>
<dbReference type="InterPro" id="IPR006286">
    <property type="entry name" value="C56_PfpI-like"/>
</dbReference>
<dbReference type="InterPro" id="IPR002818">
    <property type="entry name" value="DJ-1/PfpI"/>
</dbReference>
<dbReference type="PANTHER" id="PTHR42733:SF12">
    <property type="entry name" value="PROTEINASE"/>
    <property type="match status" value="1"/>
</dbReference>
<dbReference type="Gene3D" id="3.40.50.880">
    <property type="match status" value="1"/>
</dbReference>
<dbReference type="CDD" id="cd03134">
    <property type="entry name" value="GATase1_PfpI_like"/>
    <property type="match status" value="1"/>
</dbReference>
<name>A0AB39UDA4_9BIFI</name>
<organism evidence="3">
    <name type="scientific">Bifidobacterium fermentum</name>
    <dbReference type="NCBI Taxonomy" id="3059035"/>
    <lineage>
        <taxon>Bacteria</taxon>
        <taxon>Bacillati</taxon>
        <taxon>Actinomycetota</taxon>
        <taxon>Actinomycetes</taxon>
        <taxon>Bifidobacteriales</taxon>
        <taxon>Bifidobacteriaceae</taxon>
        <taxon>Bifidobacterium</taxon>
    </lineage>
</organism>
<dbReference type="InterPro" id="IPR029062">
    <property type="entry name" value="Class_I_gatase-like"/>
</dbReference>
<gene>
    <name evidence="5" type="ORF">QN062_04910</name>
    <name evidence="4" type="ORF">QN216_08925</name>
    <name evidence="3" type="ORF">QN217_01540</name>
</gene>
<dbReference type="EMBL" id="CP129682">
    <property type="protein sequence ID" value="XDS48437.1"/>
    <property type="molecule type" value="Genomic_DNA"/>
</dbReference>
<evidence type="ECO:0000313" key="4">
    <source>
        <dbReference type="EMBL" id="XDS48437.1"/>
    </source>
</evidence>
<evidence type="ECO:0000313" key="3">
    <source>
        <dbReference type="EMBL" id="XDS46856.1"/>
    </source>
</evidence>
<dbReference type="SUPFAM" id="SSF52317">
    <property type="entry name" value="Class I glutamine amidotransferase-like"/>
    <property type="match status" value="1"/>
</dbReference>
<keyword evidence="3" id="KW-0315">Glutamine amidotransferase</keyword>
<dbReference type="PROSITE" id="PS51276">
    <property type="entry name" value="PEPTIDASE_C56_PFPI"/>
    <property type="match status" value="1"/>
</dbReference>
<sequence length="184" mass="19905">MGSLQHAKALIIVNNWGIEETEMTRPLDDLRKAGATVTLAAPNADEIATVEHDRHESASYAPDAILDDVDSADYDMLIVPGGTCNVDRLRINPKAISLAQEFAKAKKPIAAICHGPWLLVNAGLTSGKTLTSCRYIAADVENSGGVYRDQELLIDDSQDWRLITSRNPGDLDAFVDAIESTLSD</sequence>
<reference evidence="3" key="1">
    <citation type="submission" date="2023-07" db="EMBL/GenBank/DDBJ databases">
        <title>Bifidobacterium aquikefiriaerophilum sp. nov. and Bifidobacterium eccum sp. nov., isolated from water kefir.</title>
        <authorList>
            <person name="Breselge S."/>
            <person name="Bellassi P."/>
            <person name="Barcenilla C."/>
            <person name="Alvarez-Ordonez A."/>
            <person name="Morelli L."/>
            <person name="Cotter P.D."/>
        </authorList>
    </citation>
    <scope>NUCLEOTIDE SEQUENCE</scope>
    <source>
        <strain evidence="5">WK012_4_13</strain>
        <strain evidence="4">WK013_4_14</strain>
        <strain evidence="3">WK048_4_13</strain>
    </source>
</reference>
<dbReference type="AlphaFoldDB" id="A0AB39UDA4"/>
<evidence type="ECO:0000313" key="5">
    <source>
        <dbReference type="EMBL" id="XDS51506.1"/>
    </source>
</evidence>
<feature type="domain" description="DJ-1/PfpI" evidence="2">
    <location>
        <begin position="8"/>
        <end position="178"/>
    </location>
</feature>
<evidence type="ECO:0000259" key="2">
    <source>
        <dbReference type="Pfam" id="PF01965"/>
    </source>
</evidence>
<dbReference type="EMBL" id="CP129683">
    <property type="protein sequence ID" value="XDS51506.1"/>
    <property type="molecule type" value="Genomic_DNA"/>
</dbReference>